<protein>
    <recommendedName>
        <fullName evidence="1">Reverse transcriptase domain-containing protein</fullName>
    </recommendedName>
</protein>
<comment type="caution">
    <text evidence="2">The sequence shown here is derived from an EMBL/GenBank/DDBJ whole genome shotgun (WGS) entry which is preliminary data.</text>
</comment>
<feature type="non-terminal residue" evidence="2">
    <location>
        <position position="1"/>
    </location>
</feature>
<evidence type="ECO:0000313" key="2">
    <source>
        <dbReference type="EMBL" id="CAB4043294.1"/>
    </source>
</evidence>
<dbReference type="PANTHER" id="PTHR33332">
    <property type="entry name" value="REVERSE TRANSCRIPTASE DOMAIN-CONTAINING PROTEIN"/>
    <property type="match status" value="1"/>
</dbReference>
<feature type="non-terminal residue" evidence="2">
    <location>
        <position position="142"/>
    </location>
</feature>
<sequence length="142" mass="16109">KIGLEATFMNFRPVSNLPFISKLAERAVFEQTHIYMVNNDLYPSAQSSYRRNHSTDTALLKVKNELLMNMNEQHVSLLVLQDMSAAFDTVDHHILLGRLSSKFCFTGGASSWFRSYLSQRSQRIAIRGTVSEKFDVPPGVPQ</sequence>
<dbReference type="OrthoDB" id="10066052at2759"/>
<dbReference type="Proteomes" id="UP001152795">
    <property type="component" value="Unassembled WGS sequence"/>
</dbReference>
<accession>A0A6S7KKA6</accession>
<name>A0A6S7KKA6_PARCT</name>
<dbReference type="Pfam" id="PF00078">
    <property type="entry name" value="RVT_1"/>
    <property type="match status" value="1"/>
</dbReference>
<evidence type="ECO:0000313" key="3">
    <source>
        <dbReference type="Proteomes" id="UP001152795"/>
    </source>
</evidence>
<proteinExistence type="predicted"/>
<dbReference type="AlphaFoldDB" id="A0A6S7KKA6"/>
<feature type="domain" description="Reverse transcriptase" evidence="1">
    <location>
        <begin position="10"/>
        <end position="129"/>
    </location>
</feature>
<gene>
    <name evidence="2" type="ORF">PACLA_8A060118</name>
</gene>
<dbReference type="EMBL" id="CACRXK020031999">
    <property type="protein sequence ID" value="CAB4043294.1"/>
    <property type="molecule type" value="Genomic_DNA"/>
</dbReference>
<dbReference type="InterPro" id="IPR000477">
    <property type="entry name" value="RT_dom"/>
</dbReference>
<evidence type="ECO:0000259" key="1">
    <source>
        <dbReference type="Pfam" id="PF00078"/>
    </source>
</evidence>
<organism evidence="2 3">
    <name type="scientific">Paramuricea clavata</name>
    <name type="common">Red gorgonian</name>
    <name type="synonym">Violescent sea-whip</name>
    <dbReference type="NCBI Taxonomy" id="317549"/>
    <lineage>
        <taxon>Eukaryota</taxon>
        <taxon>Metazoa</taxon>
        <taxon>Cnidaria</taxon>
        <taxon>Anthozoa</taxon>
        <taxon>Octocorallia</taxon>
        <taxon>Malacalcyonacea</taxon>
        <taxon>Plexauridae</taxon>
        <taxon>Paramuricea</taxon>
    </lineage>
</organism>
<reference evidence="2" key="1">
    <citation type="submission" date="2020-04" db="EMBL/GenBank/DDBJ databases">
        <authorList>
            <person name="Alioto T."/>
            <person name="Alioto T."/>
            <person name="Gomez Garrido J."/>
        </authorList>
    </citation>
    <scope>NUCLEOTIDE SEQUENCE</scope>
    <source>
        <strain evidence="2">A484AB</strain>
    </source>
</reference>
<keyword evidence="3" id="KW-1185">Reference proteome</keyword>